<dbReference type="AlphaFoldDB" id="A0AA41EPX3"/>
<evidence type="ECO:0000256" key="3">
    <source>
        <dbReference type="ARBA" id="ARBA00023125"/>
    </source>
</evidence>
<keyword evidence="5" id="KW-0378">Hydrolase</keyword>
<dbReference type="SUPFAM" id="SSF116734">
    <property type="entry name" value="DNA methylase specificity domain"/>
    <property type="match status" value="2"/>
</dbReference>
<feature type="domain" description="Type I restriction modification DNA specificity" evidence="4">
    <location>
        <begin position="2"/>
        <end position="185"/>
    </location>
</feature>
<accession>A0AA41EPX3</accession>
<evidence type="ECO:0000313" key="6">
    <source>
        <dbReference type="Proteomes" id="UP000676478"/>
    </source>
</evidence>
<keyword evidence="3" id="KW-0238">DNA-binding</keyword>
<dbReference type="GO" id="GO:0004519">
    <property type="term" value="F:endonuclease activity"/>
    <property type="evidence" value="ECO:0007669"/>
    <property type="project" value="UniProtKB-KW"/>
</dbReference>
<dbReference type="EMBL" id="JAERKF010000008">
    <property type="protein sequence ID" value="MBS1010752.1"/>
    <property type="molecule type" value="Genomic_DNA"/>
</dbReference>
<protein>
    <submittedName>
        <fullName evidence="5">Restriction endonuclease subunit S</fullName>
    </submittedName>
</protein>
<dbReference type="CDD" id="cd17273">
    <property type="entry name" value="RMtype1_S_EcoJA69PI-TRD1-CR1_like"/>
    <property type="match status" value="1"/>
</dbReference>
<comment type="similarity">
    <text evidence="1">Belongs to the type-I restriction system S methylase family.</text>
</comment>
<dbReference type="PANTHER" id="PTHR30408:SF13">
    <property type="entry name" value="TYPE I RESTRICTION ENZYME HINDI SPECIFICITY SUBUNIT"/>
    <property type="match status" value="1"/>
</dbReference>
<dbReference type="CDD" id="cd17278">
    <property type="entry name" value="RMtype1_S_LdeBORF1052P-TRD2-CR2"/>
    <property type="match status" value="1"/>
</dbReference>
<dbReference type="PANTHER" id="PTHR30408">
    <property type="entry name" value="TYPE-1 RESTRICTION ENZYME ECOKI SPECIFICITY PROTEIN"/>
    <property type="match status" value="1"/>
</dbReference>
<dbReference type="GO" id="GO:0003677">
    <property type="term" value="F:DNA binding"/>
    <property type="evidence" value="ECO:0007669"/>
    <property type="project" value="UniProtKB-KW"/>
</dbReference>
<gene>
    <name evidence="5" type="ORF">JK167_07930</name>
</gene>
<keyword evidence="5" id="KW-0255">Endonuclease</keyword>
<proteinExistence type="inferred from homology"/>
<reference evidence="5" key="2">
    <citation type="submission" date="2022-09" db="EMBL/GenBank/DDBJ databases">
        <title>Genome-inferred correspondence between phylogeny and metabolic traits in the wild Drosophila gut microbiome.</title>
        <authorList>
            <person name="Bueno E."/>
            <person name="Blow F."/>
            <person name="Douglas A.E."/>
        </authorList>
    </citation>
    <scope>NUCLEOTIDE SEQUENCE</scope>
    <source>
        <strain evidence="5">Dm-2019-70</strain>
    </source>
</reference>
<evidence type="ECO:0000256" key="2">
    <source>
        <dbReference type="ARBA" id="ARBA00022747"/>
    </source>
</evidence>
<dbReference type="Pfam" id="PF01420">
    <property type="entry name" value="Methylase_S"/>
    <property type="match status" value="2"/>
</dbReference>
<dbReference type="GO" id="GO:0009307">
    <property type="term" value="P:DNA restriction-modification system"/>
    <property type="evidence" value="ECO:0007669"/>
    <property type="project" value="UniProtKB-KW"/>
</dbReference>
<evidence type="ECO:0000313" key="5">
    <source>
        <dbReference type="EMBL" id="MBS1010752.1"/>
    </source>
</evidence>
<dbReference type="RefSeq" id="WP_211756637.1">
    <property type="nucleotide sequence ID" value="NZ_JAERKF010000008.1"/>
</dbReference>
<dbReference type="InterPro" id="IPR052021">
    <property type="entry name" value="Type-I_RS_S_subunit"/>
</dbReference>
<evidence type="ECO:0000256" key="1">
    <source>
        <dbReference type="ARBA" id="ARBA00010923"/>
    </source>
</evidence>
<reference evidence="5" key="1">
    <citation type="submission" date="2020-12" db="EMBL/GenBank/DDBJ databases">
        <authorList>
            <person name="Mcmullen J.G."/>
        </authorList>
    </citation>
    <scope>NUCLEOTIDE SEQUENCE</scope>
    <source>
        <strain evidence="5">Dm-2019-70</strain>
    </source>
</reference>
<feature type="domain" description="Type I restriction modification DNA specificity" evidence="4">
    <location>
        <begin position="208"/>
        <end position="349"/>
    </location>
</feature>
<dbReference type="InterPro" id="IPR044946">
    <property type="entry name" value="Restrct_endonuc_typeI_TRD_sf"/>
</dbReference>
<name>A0AA41EPX3_LEVBR</name>
<keyword evidence="2" id="KW-0680">Restriction system</keyword>
<dbReference type="Proteomes" id="UP000676478">
    <property type="component" value="Unassembled WGS sequence"/>
</dbReference>
<keyword evidence="5" id="KW-0540">Nuclease</keyword>
<comment type="caution">
    <text evidence="5">The sequence shown here is derived from an EMBL/GenBank/DDBJ whole genome shotgun (WGS) entry which is preliminary data.</text>
</comment>
<organism evidence="5 6">
    <name type="scientific">Levilactobacillus brevis</name>
    <name type="common">Lactobacillus brevis</name>
    <dbReference type="NCBI Taxonomy" id="1580"/>
    <lineage>
        <taxon>Bacteria</taxon>
        <taxon>Bacillati</taxon>
        <taxon>Bacillota</taxon>
        <taxon>Bacilli</taxon>
        <taxon>Lactobacillales</taxon>
        <taxon>Lactobacillaceae</taxon>
        <taxon>Levilactobacillus</taxon>
    </lineage>
</organism>
<sequence length="403" mass="44786">MKIKLGSIVDIQSGYPFKSKDFSTYGIPVVKIKNIKNSKVVFDSNTSYVSNSILIKASNWKLLYGDILITMTGSNTAHPKSMVGDVAKVDSTSEMLLNQRVGRIKVIRPDVVSLDYIYYYLNQKSIHYHLASISSGSANQANLSKSTILSLEVSIPDLGYQQRVVSILNAIDEKIKLNEQINKNLLRLMSIQWKQLFGSLNVKNGYFTDLATITAGGTPSKKNDDYFGGDISWITPKDMSLTNDVFIERGALNITASGLKYSSAKILPRGTLLFSSRAPIGYLGIAANPVTTNQGFKSLVPKRDENTEYLYFLLINLTSYIKEIAGGSTFKEISGAGMKSVEFPLPTNKQIDTFHNQVVPMFDLVKNNERQNKNLTKLRNLLLPKLLAGEIDLSNIKERMKNA</sequence>
<evidence type="ECO:0000259" key="4">
    <source>
        <dbReference type="Pfam" id="PF01420"/>
    </source>
</evidence>
<dbReference type="InterPro" id="IPR000055">
    <property type="entry name" value="Restrct_endonuc_typeI_TRD"/>
</dbReference>
<dbReference type="Gene3D" id="3.90.220.20">
    <property type="entry name" value="DNA methylase specificity domains"/>
    <property type="match status" value="2"/>
</dbReference>